<feature type="region of interest" description="Disordered" evidence="1">
    <location>
        <begin position="11"/>
        <end position="38"/>
    </location>
</feature>
<evidence type="ECO:0000313" key="2">
    <source>
        <dbReference type="EMBL" id="PVH99179.1"/>
    </source>
</evidence>
<sequence length="256" mass="27784">MVTRVSTLFKVGRGKSRTHSTHTAHRTTTTGTTGTTTGIGNSCKPTSHLLLAFARVPPRFPLALACFAPVARHVVFPIASSRALVTHMACCHPTKKCYPAQNPTTGSARNPLAQVVCNGMFVLWLSSSILRLPCCIPPTPHLTALGHVPIPPVYLHGVTDHRWLPREVRSKHPSWPPLEDKGSAIIKLPTCTRHPSCIPLTFRPPPPLSGLCQYAHHETLEKSTASVVGKPWHPNLKAAIANQTCRVPFPSTVEAL</sequence>
<protein>
    <submittedName>
        <fullName evidence="2">Uncharacterized protein</fullName>
    </submittedName>
</protein>
<reference evidence="2 3" key="1">
    <citation type="journal article" date="2018" name="Sci. Rep.">
        <title>Comparative genomics provides insights into the lifestyle and reveals functional heterogeneity of dark septate endophytic fungi.</title>
        <authorList>
            <person name="Knapp D.G."/>
            <person name="Nemeth J.B."/>
            <person name="Barry K."/>
            <person name="Hainaut M."/>
            <person name="Henrissat B."/>
            <person name="Johnson J."/>
            <person name="Kuo A."/>
            <person name="Lim J.H.P."/>
            <person name="Lipzen A."/>
            <person name="Nolan M."/>
            <person name="Ohm R.A."/>
            <person name="Tamas L."/>
            <person name="Grigoriev I.V."/>
            <person name="Spatafora J.W."/>
            <person name="Nagy L.G."/>
            <person name="Kovacs G.M."/>
        </authorList>
    </citation>
    <scope>NUCLEOTIDE SEQUENCE [LARGE SCALE GENOMIC DNA]</scope>
    <source>
        <strain evidence="2 3">DSE2036</strain>
    </source>
</reference>
<evidence type="ECO:0000256" key="1">
    <source>
        <dbReference type="SAM" id="MobiDB-lite"/>
    </source>
</evidence>
<organism evidence="2 3">
    <name type="scientific">Periconia macrospinosa</name>
    <dbReference type="NCBI Taxonomy" id="97972"/>
    <lineage>
        <taxon>Eukaryota</taxon>
        <taxon>Fungi</taxon>
        <taxon>Dikarya</taxon>
        <taxon>Ascomycota</taxon>
        <taxon>Pezizomycotina</taxon>
        <taxon>Dothideomycetes</taxon>
        <taxon>Pleosporomycetidae</taxon>
        <taxon>Pleosporales</taxon>
        <taxon>Massarineae</taxon>
        <taxon>Periconiaceae</taxon>
        <taxon>Periconia</taxon>
    </lineage>
</organism>
<dbReference type="Proteomes" id="UP000244855">
    <property type="component" value="Unassembled WGS sequence"/>
</dbReference>
<feature type="compositionally biased region" description="Basic residues" evidence="1">
    <location>
        <begin position="12"/>
        <end position="25"/>
    </location>
</feature>
<evidence type="ECO:0000313" key="3">
    <source>
        <dbReference type="Proteomes" id="UP000244855"/>
    </source>
</evidence>
<accession>A0A2V1DPH2</accession>
<gene>
    <name evidence="2" type="ORF">DM02DRAFT_439626</name>
</gene>
<keyword evidence="3" id="KW-1185">Reference proteome</keyword>
<dbReference type="AlphaFoldDB" id="A0A2V1DPH2"/>
<dbReference type="EMBL" id="KZ805397">
    <property type="protein sequence ID" value="PVH99179.1"/>
    <property type="molecule type" value="Genomic_DNA"/>
</dbReference>
<feature type="compositionally biased region" description="Low complexity" evidence="1">
    <location>
        <begin position="26"/>
        <end position="38"/>
    </location>
</feature>
<proteinExistence type="predicted"/>
<name>A0A2V1DPH2_9PLEO</name>